<evidence type="ECO:0000313" key="10">
    <source>
        <dbReference type="EMBL" id="ARW62731.1"/>
    </source>
</evidence>
<gene>
    <name evidence="8 10" type="primary">rpl4</name>
</gene>
<dbReference type="GeneID" id="33355983"/>
<dbReference type="EMBL" id="MF101424">
    <property type="protein sequence ID" value="ARW62731.1"/>
    <property type="molecule type" value="Genomic_DNA"/>
</dbReference>
<comment type="subunit">
    <text evidence="8">Part of the 50S ribosomal subunit.</text>
</comment>
<evidence type="ECO:0000256" key="9">
    <source>
        <dbReference type="SAM" id="MobiDB-lite"/>
    </source>
</evidence>
<evidence type="ECO:0000256" key="5">
    <source>
        <dbReference type="ARBA" id="ARBA00022980"/>
    </source>
</evidence>
<evidence type="ECO:0000256" key="4">
    <source>
        <dbReference type="ARBA" id="ARBA00022884"/>
    </source>
</evidence>
<evidence type="ECO:0000256" key="3">
    <source>
        <dbReference type="ARBA" id="ARBA00022730"/>
    </source>
</evidence>
<dbReference type="InterPro" id="IPR013005">
    <property type="entry name" value="Ribosomal_uL4-like"/>
</dbReference>
<keyword evidence="3 8" id="KW-0699">rRNA-binding</keyword>
<keyword evidence="10" id="KW-0150">Chloroplast</keyword>
<comment type="function">
    <text evidence="1 8">Probably binds the 23S rRNA.</text>
</comment>
<dbReference type="RefSeq" id="YP_009394169.1">
    <property type="nucleotide sequence ID" value="NC_035271.1"/>
</dbReference>
<dbReference type="Gene3D" id="3.40.1370.10">
    <property type="match status" value="1"/>
</dbReference>
<sequence>MPTIKKINYSIINKDKSIDSAIFYLDINDDQNKQMYLIHRALKQQLTNYRTRNAHTKTRSEVRGGGKKPWKQKGTGRARAGSTRSPLWKGGGVIFGPRRKKYKSKLNKKEKKLAINTVLYNKFGNTIVTNEILIQPDKPSTKQAIAEISRLGIDVKDQKKILLIIDKKTNLLHLSFRNLNNVQLIEVKSINILSLLKADIILVTKSALDKINRENN</sequence>
<keyword evidence="4 8" id="KW-0694">RNA-binding</keyword>
<dbReference type="SUPFAM" id="SSF52166">
    <property type="entry name" value="Ribosomal protein L4"/>
    <property type="match status" value="1"/>
</dbReference>
<keyword evidence="6 8" id="KW-0687">Ribonucleoprotein</keyword>
<evidence type="ECO:0000256" key="1">
    <source>
        <dbReference type="ARBA" id="ARBA00004083"/>
    </source>
</evidence>
<dbReference type="InterPro" id="IPR002136">
    <property type="entry name" value="Ribosomal_uL4"/>
</dbReference>
<accession>A0A1Z1MA78</accession>
<name>A0A1Z1MA78_RHOCN</name>
<organism evidence="10">
    <name type="scientific">Rhodomela confervoides</name>
    <name type="common">Red alga</name>
    <dbReference type="NCBI Taxonomy" id="35163"/>
    <lineage>
        <taxon>Eukaryota</taxon>
        <taxon>Rhodophyta</taxon>
        <taxon>Florideophyceae</taxon>
        <taxon>Rhodymeniophycidae</taxon>
        <taxon>Ceramiales</taxon>
        <taxon>Rhodomelaceae</taxon>
        <taxon>Rhodomela</taxon>
    </lineage>
</organism>
<evidence type="ECO:0000256" key="6">
    <source>
        <dbReference type="ARBA" id="ARBA00023274"/>
    </source>
</evidence>
<feature type="region of interest" description="Disordered" evidence="9">
    <location>
        <begin position="55"/>
        <end position="84"/>
    </location>
</feature>
<dbReference type="HAMAP" id="MF_01328_B">
    <property type="entry name" value="Ribosomal_uL4_B"/>
    <property type="match status" value="1"/>
</dbReference>
<geneLocation type="chloroplast" evidence="10"/>
<proteinExistence type="inferred from homology"/>
<dbReference type="Pfam" id="PF00573">
    <property type="entry name" value="Ribosomal_L4"/>
    <property type="match status" value="1"/>
</dbReference>
<keyword evidence="5 8" id="KW-0689">Ribosomal protein</keyword>
<dbReference type="GO" id="GO:1990904">
    <property type="term" value="C:ribonucleoprotein complex"/>
    <property type="evidence" value="ECO:0007669"/>
    <property type="project" value="UniProtKB-KW"/>
</dbReference>
<dbReference type="GO" id="GO:0003735">
    <property type="term" value="F:structural constituent of ribosome"/>
    <property type="evidence" value="ECO:0007669"/>
    <property type="project" value="InterPro"/>
</dbReference>
<dbReference type="GO" id="GO:0009507">
    <property type="term" value="C:chloroplast"/>
    <property type="evidence" value="ECO:0007669"/>
    <property type="project" value="UniProtKB-SubCell"/>
</dbReference>
<comment type="subcellular location">
    <subcellularLocation>
        <location evidence="8">Plastid</location>
        <location evidence="8">Chloroplast</location>
    </subcellularLocation>
</comment>
<reference evidence="10" key="1">
    <citation type="journal article" date="2017" name="J. Phycol.">
        <title>Analysis of chloroplast genomes and a supermatrix inform reclassification of the Rhodomelaceae (Rhodophyta).</title>
        <authorList>
            <person name="Diaz-Tapia P."/>
            <person name="Maggs C.A."/>
            <person name="West J.A."/>
            <person name="Verbruggen H."/>
        </authorList>
    </citation>
    <scope>NUCLEOTIDE SEQUENCE</scope>
    <source>
        <strain evidence="10">PD508</strain>
    </source>
</reference>
<evidence type="ECO:0000256" key="8">
    <source>
        <dbReference type="HAMAP-Rule" id="MF_01328"/>
    </source>
</evidence>
<evidence type="ECO:0000256" key="7">
    <source>
        <dbReference type="ARBA" id="ARBA00035208"/>
    </source>
</evidence>
<dbReference type="NCBIfam" id="TIGR03953">
    <property type="entry name" value="rplD_bact"/>
    <property type="match status" value="1"/>
</dbReference>
<dbReference type="PANTHER" id="PTHR10746:SF17">
    <property type="entry name" value="LARGE RIBOSOMAL SUBUNIT PROTEIN UL4C"/>
    <property type="match status" value="1"/>
</dbReference>
<dbReference type="GO" id="GO:0005840">
    <property type="term" value="C:ribosome"/>
    <property type="evidence" value="ECO:0007669"/>
    <property type="project" value="UniProtKB-KW"/>
</dbReference>
<dbReference type="PANTHER" id="PTHR10746">
    <property type="entry name" value="50S RIBOSOMAL PROTEIN L4"/>
    <property type="match status" value="1"/>
</dbReference>
<dbReference type="GO" id="GO:0006412">
    <property type="term" value="P:translation"/>
    <property type="evidence" value="ECO:0007669"/>
    <property type="project" value="UniProtKB-UniRule"/>
</dbReference>
<dbReference type="AlphaFoldDB" id="A0A1Z1MA78"/>
<evidence type="ECO:0000256" key="2">
    <source>
        <dbReference type="ARBA" id="ARBA00010528"/>
    </source>
</evidence>
<protein>
    <recommendedName>
        <fullName evidence="7 8">Large ribosomal subunit protein uL4c</fullName>
    </recommendedName>
</protein>
<comment type="similarity">
    <text evidence="2 8">Belongs to the universal ribosomal protein uL4 family.</text>
</comment>
<dbReference type="InterPro" id="IPR023574">
    <property type="entry name" value="Ribosomal_uL4_dom_sf"/>
</dbReference>
<feature type="compositionally biased region" description="Basic residues" evidence="9">
    <location>
        <begin position="65"/>
        <end position="76"/>
    </location>
</feature>
<keyword evidence="10" id="KW-0934">Plastid</keyword>
<dbReference type="GO" id="GO:0019843">
    <property type="term" value="F:rRNA binding"/>
    <property type="evidence" value="ECO:0007669"/>
    <property type="project" value="UniProtKB-UniRule"/>
</dbReference>